<evidence type="ECO:0000313" key="9">
    <source>
        <dbReference type="EMBL" id="TDY60499.1"/>
    </source>
</evidence>
<keyword evidence="1 7" id="KW-0806">Transcription termination</keyword>
<dbReference type="PANTHER" id="PTHR22648:SF0">
    <property type="entry name" value="TRANSCRIPTION TERMINATION_ANTITERMINATION PROTEIN NUSA"/>
    <property type="match status" value="1"/>
</dbReference>
<dbReference type="GO" id="GO:0031564">
    <property type="term" value="P:transcription antitermination"/>
    <property type="evidence" value="ECO:0007669"/>
    <property type="project" value="UniProtKB-UniRule"/>
</dbReference>
<organism evidence="9 10">
    <name type="scientific">Aminivibrio pyruvatiphilus</name>
    <dbReference type="NCBI Taxonomy" id="1005740"/>
    <lineage>
        <taxon>Bacteria</taxon>
        <taxon>Thermotogati</taxon>
        <taxon>Synergistota</taxon>
        <taxon>Synergistia</taxon>
        <taxon>Synergistales</taxon>
        <taxon>Aminobacteriaceae</taxon>
        <taxon>Aminivibrio</taxon>
    </lineage>
</organism>
<reference evidence="9 10" key="1">
    <citation type="submission" date="2019-03" db="EMBL/GenBank/DDBJ databases">
        <title>Genomic Encyclopedia of Type Strains, Phase IV (KMG-IV): sequencing the most valuable type-strain genomes for metagenomic binning, comparative biology and taxonomic classification.</title>
        <authorList>
            <person name="Goeker M."/>
        </authorList>
    </citation>
    <scope>NUCLEOTIDE SEQUENCE [LARGE SCALE GENOMIC DNA]</scope>
    <source>
        <strain evidence="9 10">DSM 25964</strain>
    </source>
</reference>
<dbReference type="RefSeq" id="WP_133957526.1">
    <property type="nucleotide sequence ID" value="NZ_SORI01000008.1"/>
</dbReference>
<evidence type="ECO:0000259" key="8">
    <source>
        <dbReference type="PROSITE" id="PS50126"/>
    </source>
</evidence>
<dbReference type="OrthoDB" id="9807233at2"/>
<accession>A0A4R8M5A9</accession>
<evidence type="ECO:0000256" key="7">
    <source>
        <dbReference type="HAMAP-Rule" id="MF_00945"/>
    </source>
</evidence>
<dbReference type="CDD" id="cd02134">
    <property type="entry name" value="KH-II_NusA_rpt1"/>
    <property type="match status" value="1"/>
</dbReference>
<dbReference type="FunFam" id="3.30.300.20:FF:000005">
    <property type="entry name" value="Transcription termination/antitermination protein NusA"/>
    <property type="match status" value="1"/>
</dbReference>
<keyword evidence="3 7" id="KW-0889">Transcription antitermination</keyword>
<dbReference type="GO" id="GO:0003723">
    <property type="term" value="F:RNA binding"/>
    <property type="evidence" value="ECO:0007669"/>
    <property type="project" value="UniProtKB-UniRule"/>
</dbReference>
<evidence type="ECO:0000256" key="5">
    <source>
        <dbReference type="ARBA" id="ARBA00023015"/>
    </source>
</evidence>
<dbReference type="Gene3D" id="2.40.50.140">
    <property type="entry name" value="Nucleic acid-binding proteins"/>
    <property type="match status" value="1"/>
</dbReference>
<dbReference type="SUPFAM" id="SSF69705">
    <property type="entry name" value="Transcription factor NusA, N-terminal domain"/>
    <property type="match status" value="1"/>
</dbReference>
<comment type="caution">
    <text evidence="9">The sequence shown here is derived from an EMBL/GenBank/DDBJ whole genome shotgun (WGS) entry which is preliminary data.</text>
</comment>
<evidence type="ECO:0000256" key="2">
    <source>
        <dbReference type="ARBA" id="ARBA00022490"/>
    </source>
</evidence>
<keyword evidence="4 7" id="KW-0694">RNA-binding</keyword>
<evidence type="ECO:0000256" key="1">
    <source>
        <dbReference type="ARBA" id="ARBA00022472"/>
    </source>
</evidence>
<evidence type="ECO:0000313" key="10">
    <source>
        <dbReference type="Proteomes" id="UP000295066"/>
    </source>
</evidence>
<dbReference type="Gene3D" id="3.30.300.20">
    <property type="match status" value="2"/>
</dbReference>
<dbReference type="Pfam" id="PF08529">
    <property type="entry name" value="NusA_N"/>
    <property type="match status" value="1"/>
</dbReference>
<evidence type="ECO:0000256" key="4">
    <source>
        <dbReference type="ARBA" id="ARBA00022884"/>
    </source>
</evidence>
<dbReference type="SMART" id="SM00322">
    <property type="entry name" value="KH"/>
    <property type="match status" value="1"/>
</dbReference>
<dbReference type="InterPro" id="IPR010213">
    <property type="entry name" value="TF_NusA"/>
</dbReference>
<dbReference type="GO" id="GO:0006353">
    <property type="term" value="P:DNA-templated transcription termination"/>
    <property type="evidence" value="ECO:0007669"/>
    <property type="project" value="UniProtKB-UniRule"/>
</dbReference>
<dbReference type="SUPFAM" id="SSF54814">
    <property type="entry name" value="Prokaryotic type KH domain (KH-domain type II)"/>
    <property type="match status" value="2"/>
</dbReference>
<sequence>MQLGRDFVRALAQITKERGLSQEVIASSLEAALISAYKKYQGGNQDVEVHIDTENGDISICEVKHIVADVVSPDTEISLADAQAQGFVDVTEGDFIRIEKNPENFGRIAAQTARQVIIQRLKDAERQIIFEEFSDRVGDLVTGVVFKSENDQVLIRLNDRTEAILPREERIVNEKYIPGERLKFYLLDVRQTTRGPRIVVSRTHPGLLRKLLELEVPEIQEGVIEIKNIVRESGARAKVAVQTLDMNVDPVGACVGNNGARIKSISKELCGEKVDVIIWNSDPLQYIRNSLSPAKIVRIEPILEQEKAVTVFSRPDQLSLAIGKAGQNVRLAARLTGWKIDINALEPERMPTLHDIFQDIIDDSGAE</sequence>
<dbReference type="Pfam" id="PF26594">
    <property type="entry name" value="KH_NusA_2nd"/>
    <property type="match status" value="1"/>
</dbReference>
<dbReference type="SUPFAM" id="SSF50249">
    <property type="entry name" value="Nucleic acid-binding proteins"/>
    <property type="match status" value="1"/>
</dbReference>
<comment type="function">
    <text evidence="7">Participates in both transcription termination and antitermination.</text>
</comment>
<dbReference type="HAMAP" id="MF_00945_B">
    <property type="entry name" value="NusA_B"/>
    <property type="match status" value="1"/>
</dbReference>
<dbReference type="InterPro" id="IPR003029">
    <property type="entry name" value="S1_domain"/>
</dbReference>
<keyword evidence="10" id="KW-1185">Reference proteome</keyword>
<evidence type="ECO:0000256" key="3">
    <source>
        <dbReference type="ARBA" id="ARBA00022814"/>
    </source>
</evidence>
<dbReference type="PANTHER" id="PTHR22648">
    <property type="entry name" value="TRANSCRIPTION TERMINATION FACTOR NUSA"/>
    <property type="match status" value="1"/>
</dbReference>
<keyword evidence="2 7" id="KW-0963">Cytoplasm</keyword>
<dbReference type="EMBL" id="SORI01000008">
    <property type="protein sequence ID" value="TDY60499.1"/>
    <property type="molecule type" value="Genomic_DNA"/>
</dbReference>
<name>A0A4R8M5A9_9BACT</name>
<dbReference type="Pfam" id="PF13184">
    <property type="entry name" value="KH_NusA_1st"/>
    <property type="match status" value="1"/>
</dbReference>
<dbReference type="InterPro" id="IPR012340">
    <property type="entry name" value="NA-bd_OB-fold"/>
</dbReference>
<dbReference type="AlphaFoldDB" id="A0A4R8M5A9"/>
<dbReference type="GO" id="GO:0003700">
    <property type="term" value="F:DNA-binding transcription factor activity"/>
    <property type="evidence" value="ECO:0007669"/>
    <property type="project" value="InterPro"/>
</dbReference>
<dbReference type="CDD" id="cd22529">
    <property type="entry name" value="KH-II_NusA_rpt2"/>
    <property type="match status" value="1"/>
</dbReference>
<comment type="subcellular location">
    <subcellularLocation>
        <location evidence="7">Cytoplasm</location>
    </subcellularLocation>
</comment>
<dbReference type="InterPro" id="IPR015946">
    <property type="entry name" value="KH_dom-like_a/b"/>
</dbReference>
<protein>
    <recommendedName>
        <fullName evidence="7">Transcription termination/antitermination protein NusA</fullName>
    </recommendedName>
</protein>
<dbReference type="Gene3D" id="3.30.1480.10">
    <property type="entry name" value="NusA, N-terminal domain"/>
    <property type="match status" value="1"/>
</dbReference>
<gene>
    <name evidence="7" type="primary">nusA</name>
    <name evidence="9" type="ORF">C8D99_10848</name>
</gene>
<dbReference type="InterPro" id="IPR030842">
    <property type="entry name" value="TF_NusA_bacterial"/>
</dbReference>
<comment type="similarity">
    <text evidence="7">Belongs to the NusA family.</text>
</comment>
<dbReference type="InterPro" id="IPR036555">
    <property type="entry name" value="NusA_N_sf"/>
</dbReference>
<keyword evidence="6 7" id="KW-0804">Transcription</keyword>
<feature type="domain" description="S1 motif" evidence="8">
    <location>
        <begin position="138"/>
        <end position="203"/>
    </location>
</feature>
<keyword evidence="5 7" id="KW-0805">Transcription regulation</keyword>
<dbReference type="InterPro" id="IPR004087">
    <property type="entry name" value="KH_dom"/>
</dbReference>
<dbReference type="InterPro" id="IPR013735">
    <property type="entry name" value="TF_NusA_N"/>
</dbReference>
<dbReference type="Proteomes" id="UP000295066">
    <property type="component" value="Unassembled WGS sequence"/>
</dbReference>
<dbReference type="InterPro" id="IPR058582">
    <property type="entry name" value="KH_NusA_2nd"/>
</dbReference>
<evidence type="ECO:0000256" key="6">
    <source>
        <dbReference type="ARBA" id="ARBA00023163"/>
    </source>
</evidence>
<dbReference type="NCBIfam" id="TIGR01953">
    <property type="entry name" value="NusA"/>
    <property type="match status" value="1"/>
</dbReference>
<dbReference type="CDD" id="cd04455">
    <property type="entry name" value="S1_NusA"/>
    <property type="match status" value="1"/>
</dbReference>
<dbReference type="GO" id="GO:0005829">
    <property type="term" value="C:cytosol"/>
    <property type="evidence" value="ECO:0007669"/>
    <property type="project" value="TreeGrafter"/>
</dbReference>
<dbReference type="PROSITE" id="PS50126">
    <property type="entry name" value="S1"/>
    <property type="match status" value="1"/>
</dbReference>
<dbReference type="InterPro" id="IPR009019">
    <property type="entry name" value="KH_sf_prok-type"/>
</dbReference>
<dbReference type="SMART" id="SM00316">
    <property type="entry name" value="S1"/>
    <property type="match status" value="1"/>
</dbReference>
<dbReference type="FunFam" id="3.30.300.20:FF:000002">
    <property type="entry name" value="Transcription termination/antitermination protein NusA"/>
    <property type="match status" value="1"/>
</dbReference>
<proteinExistence type="inferred from homology"/>
<comment type="subunit">
    <text evidence="7">Monomer. Binds directly to the core enzyme of the DNA-dependent RNA polymerase and to nascent RNA.</text>
</comment>
<dbReference type="InterPro" id="IPR025249">
    <property type="entry name" value="TF_NusA_KH_1st"/>
</dbReference>